<dbReference type="SUPFAM" id="SSF56801">
    <property type="entry name" value="Acetyl-CoA synthetase-like"/>
    <property type="match status" value="1"/>
</dbReference>
<dbReference type="InterPro" id="IPR020845">
    <property type="entry name" value="AMP-binding_CS"/>
</dbReference>
<dbReference type="Gene3D" id="3.30.300.30">
    <property type="match status" value="1"/>
</dbReference>
<accession>A0A7T5UG24</accession>
<feature type="transmembrane region" description="Helical" evidence="6">
    <location>
        <begin position="269"/>
        <end position="288"/>
    </location>
</feature>
<evidence type="ECO:0000256" key="4">
    <source>
        <dbReference type="ARBA" id="ARBA00022989"/>
    </source>
</evidence>
<dbReference type="InterPro" id="IPR042099">
    <property type="entry name" value="ANL_N_sf"/>
</dbReference>
<keyword evidence="5 6" id="KW-0472">Membrane</keyword>
<evidence type="ECO:0000313" key="9">
    <source>
        <dbReference type="Proteomes" id="UP000595362"/>
    </source>
</evidence>
<keyword evidence="4 6" id="KW-1133">Transmembrane helix</keyword>
<dbReference type="Pfam" id="PF00501">
    <property type="entry name" value="AMP-binding"/>
    <property type="match status" value="1"/>
</dbReference>
<feature type="transmembrane region" description="Helical" evidence="6">
    <location>
        <begin position="397"/>
        <end position="416"/>
    </location>
</feature>
<dbReference type="InterPro" id="IPR011701">
    <property type="entry name" value="MFS"/>
</dbReference>
<dbReference type="InterPro" id="IPR036259">
    <property type="entry name" value="MFS_trans_sf"/>
</dbReference>
<feature type="transmembrane region" description="Helical" evidence="6">
    <location>
        <begin position="300"/>
        <end position="319"/>
    </location>
</feature>
<feature type="transmembrane region" description="Helical" evidence="6">
    <location>
        <begin position="99"/>
        <end position="132"/>
    </location>
</feature>
<feature type="transmembrane region" description="Helical" evidence="6">
    <location>
        <begin position="182"/>
        <end position="202"/>
    </location>
</feature>
<gene>
    <name evidence="8" type="ORF">HYS17_09840</name>
</gene>
<keyword evidence="8" id="KW-0808">Transferase</keyword>
<feature type="transmembrane region" description="Helical" evidence="6">
    <location>
        <begin position="153"/>
        <end position="176"/>
    </location>
</feature>
<dbReference type="CDD" id="cd06173">
    <property type="entry name" value="MFS_MefA_like"/>
    <property type="match status" value="1"/>
</dbReference>
<dbReference type="InterPro" id="IPR002123">
    <property type="entry name" value="Plipid/glycerol_acylTrfase"/>
</dbReference>
<dbReference type="PANTHER" id="PTHR43201">
    <property type="entry name" value="ACYL-COA SYNTHETASE"/>
    <property type="match status" value="1"/>
</dbReference>
<dbReference type="GO" id="GO:0016746">
    <property type="term" value="F:acyltransferase activity"/>
    <property type="evidence" value="ECO:0007669"/>
    <property type="project" value="UniProtKB-KW"/>
</dbReference>
<dbReference type="Gene3D" id="1.20.1250.20">
    <property type="entry name" value="MFS general substrate transporter like domains"/>
    <property type="match status" value="1"/>
</dbReference>
<dbReference type="Pfam" id="PF01553">
    <property type="entry name" value="Acyltransferase"/>
    <property type="match status" value="1"/>
</dbReference>
<dbReference type="NCBIfam" id="NF005291">
    <property type="entry name" value="PRK06814.1"/>
    <property type="match status" value="1"/>
</dbReference>
<feature type="transmembrane region" description="Helical" evidence="6">
    <location>
        <begin position="365"/>
        <end position="391"/>
    </location>
</feature>
<dbReference type="Pfam" id="PF07690">
    <property type="entry name" value="MFS_1"/>
    <property type="match status" value="1"/>
</dbReference>
<evidence type="ECO:0000259" key="7">
    <source>
        <dbReference type="SMART" id="SM00563"/>
    </source>
</evidence>
<feature type="domain" description="Phospholipid/glycerol acyltransferase" evidence="7">
    <location>
        <begin position="450"/>
        <end position="560"/>
    </location>
</feature>
<reference evidence="8 9" key="1">
    <citation type="submission" date="2020-07" db="EMBL/GenBank/DDBJ databases">
        <title>Huge and variable diversity of episymbiotic CPR bacteria and DPANN archaea in groundwater ecosystems.</title>
        <authorList>
            <person name="He C.Y."/>
            <person name="Keren R."/>
            <person name="Whittaker M."/>
            <person name="Farag I.F."/>
            <person name="Doudna J."/>
            <person name="Cate J.H.D."/>
            <person name="Banfield J.F."/>
        </authorList>
    </citation>
    <scope>NUCLEOTIDE SEQUENCE [LARGE SCALE GENOMIC DNA]</scope>
    <source>
        <strain evidence="8">NC_groundwater_70_Ag_B-0.1um_54_66</strain>
    </source>
</reference>
<evidence type="ECO:0000256" key="5">
    <source>
        <dbReference type="ARBA" id="ARBA00023136"/>
    </source>
</evidence>
<dbReference type="Gene3D" id="3.40.50.12780">
    <property type="entry name" value="N-terminal domain of ligase-like"/>
    <property type="match status" value="1"/>
</dbReference>
<evidence type="ECO:0000256" key="2">
    <source>
        <dbReference type="ARBA" id="ARBA00022598"/>
    </source>
</evidence>
<evidence type="ECO:0000256" key="1">
    <source>
        <dbReference type="ARBA" id="ARBA00006432"/>
    </source>
</evidence>
<dbReference type="InterPro" id="IPR045851">
    <property type="entry name" value="AMP-bd_C_sf"/>
</dbReference>
<dbReference type="SUPFAM" id="SSF69593">
    <property type="entry name" value="Glycerol-3-phosphate (1)-acyltransferase"/>
    <property type="match status" value="1"/>
</dbReference>
<dbReference type="SMART" id="SM00563">
    <property type="entry name" value="PlsC"/>
    <property type="match status" value="1"/>
</dbReference>
<dbReference type="AlphaFoldDB" id="A0A7T5UG24"/>
<sequence>MNNPTNNPSQFLLLKDRRFAPLFCTQFLGAFHDNLFKNALVVMLLFSTTTQAGEDAKILTTLAAGLFILPFVLFSSLGGDLADKFPKHKVIRSIKMAEIGIALLGAIALTSGSVILSFLTLFALGTHSAFFGPSKYSILPQHLKSQELIGGNALLNTGTFLAILAGTISGTMLITLESGPAIVSSMLILCALCGLAGSYFIPAAPAISPQLKINMNIFSETVSNMKYLRGRQPSVVNAALGIAWFYFMGGMFMAQLPNFVKETLGAQEHILTLLLVIFSVGIALGGLLNNRLLKGRIEATYVPLAILGITFFSIDLFFASADAAGTLPLRVAADIALIAVCGGLFMVPLNAILQHNTPEDHRARVMASSAVLNALFIVGSSICSVALIAIGFEVQDLFLTFAIMNAGVAIYICRLLPDYLFKTILQILFKALYKVEVRGLENFEKAGKRAVIVGNHVSLLDPPLLAAFLPGRPMFAVNSFVADWIWVKPFLKLVDAFPLDPTNPFSLKGLIRKVEEDRHVVIFPEGRLTETGALMKVYDGPGMIADKADAVILPVRLDGVQHTPFARLKGKVPLKSFPKITITILEPRTFKVAPDIKGRARRAAAGRQLYDLMEEMMYLTGDREQTLYQALLKARYVNGDDAIIAEDIERKPLRFKKLILGSLILGDKIKSLTGKGENVGLMLPNSIGALVTFFALQAYGRVPAMMNFSTGAKAMLSACRSAQIKTVLTSRRFVEMARLTDIVAQLEEQTHIVYLEDIRKSVSLPDKVRALLANPEQIHRKSEVDIHSAAVVLFTSGSEGEPKGVVLSHKNLMTNIVQLSSRVDFNRQDIVFNCLPMFHSFGLTGGTLLPVLCGIKTFLYPSPLHYRIVPEMIYSANATIMFGTDTFLQGYARMANVYDFYRMRYIFAGAEKVKDETRRIYMEKFGVQVLEGYGATETAPAIAVNSAMHCKPGTVGRFLPGLEYRLEPVPGVSAGGRLYVRGDNVMLGYYKSDQPGVLQPPAQGWHDTGDIVTVDNNGFVKIEGRAKRFAKIAGEMVSLTQSESIAQAVWPGMEHAVVSLPDSRKGEQLVLVTSQPDAKREPLASYASQHGITALAVPSTLLYLSNIPVLGTGKIDYPALKIYVEDALRQTG</sequence>
<dbReference type="InterPro" id="IPR000873">
    <property type="entry name" value="AMP-dep_synth/lig_dom"/>
</dbReference>
<dbReference type="Proteomes" id="UP000595362">
    <property type="component" value="Chromosome"/>
</dbReference>
<keyword evidence="3 6" id="KW-0812">Transmembrane</keyword>
<protein>
    <submittedName>
        <fullName evidence="8">Acyl-[ACP]--phospholipid O-acyltransferase</fullName>
    </submittedName>
</protein>
<evidence type="ECO:0000313" key="8">
    <source>
        <dbReference type="EMBL" id="QQG35794.1"/>
    </source>
</evidence>
<feature type="transmembrane region" description="Helical" evidence="6">
    <location>
        <begin position="58"/>
        <end position="79"/>
    </location>
</feature>
<dbReference type="GO" id="GO:0031956">
    <property type="term" value="F:medium-chain fatty acid-CoA ligase activity"/>
    <property type="evidence" value="ECO:0007669"/>
    <property type="project" value="TreeGrafter"/>
</dbReference>
<evidence type="ECO:0000256" key="3">
    <source>
        <dbReference type="ARBA" id="ARBA00022692"/>
    </source>
</evidence>
<dbReference type="PANTHER" id="PTHR43201:SF5">
    <property type="entry name" value="MEDIUM-CHAIN ACYL-COA LIGASE ACSF2, MITOCHONDRIAL"/>
    <property type="match status" value="1"/>
</dbReference>
<dbReference type="SUPFAM" id="SSF103473">
    <property type="entry name" value="MFS general substrate transporter"/>
    <property type="match status" value="1"/>
</dbReference>
<comment type="similarity">
    <text evidence="1">Belongs to the ATP-dependent AMP-binding enzyme family.</text>
</comment>
<keyword evidence="8" id="KW-0012">Acyltransferase</keyword>
<feature type="transmembrane region" description="Helical" evidence="6">
    <location>
        <begin position="235"/>
        <end position="257"/>
    </location>
</feature>
<keyword evidence="2" id="KW-0436">Ligase</keyword>
<evidence type="ECO:0000256" key="6">
    <source>
        <dbReference type="SAM" id="Phobius"/>
    </source>
</evidence>
<name>A0A7T5UG24_9BACT</name>
<dbReference type="GO" id="GO:0022857">
    <property type="term" value="F:transmembrane transporter activity"/>
    <property type="evidence" value="ECO:0007669"/>
    <property type="project" value="InterPro"/>
</dbReference>
<dbReference type="CDD" id="cd07989">
    <property type="entry name" value="LPLAT_AGPAT-like"/>
    <property type="match status" value="1"/>
</dbReference>
<dbReference type="PROSITE" id="PS00455">
    <property type="entry name" value="AMP_BINDING"/>
    <property type="match status" value="1"/>
</dbReference>
<feature type="transmembrane region" description="Helical" evidence="6">
    <location>
        <begin position="679"/>
        <end position="699"/>
    </location>
</feature>
<dbReference type="GO" id="GO:0006631">
    <property type="term" value="P:fatty acid metabolic process"/>
    <property type="evidence" value="ECO:0007669"/>
    <property type="project" value="TreeGrafter"/>
</dbReference>
<organism evidence="8 9">
    <name type="scientific">Micavibrio aeruginosavorus</name>
    <dbReference type="NCBI Taxonomy" id="349221"/>
    <lineage>
        <taxon>Bacteria</taxon>
        <taxon>Pseudomonadati</taxon>
        <taxon>Bdellovibrionota</taxon>
        <taxon>Bdellovibrionia</taxon>
        <taxon>Bdellovibrionales</taxon>
        <taxon>Pseudobdellovibrionaceae</taxon>
        <taxon>Micavibrio</taxon>
    </lineage>
</organism>
<proteinExistence type="inferred from homology"/>
<dbReference type="EMBL" id="CP066681">
    <property type="protein sequence ID" value="QQG35794.1"/>
    <property type="molecule type" value="Genomic_DNA"/>
</dbReference>
<feature type="transmembrane region" description="Helical" evidence="6">
    <location>
        <begin position="331"/>
        <end position="353"/>
    </location>
</feature>